<dbReference type="AlphaFoldDB" id="A0ABC9GZD8"/>
<sequence>MWLGIDVEPVAILERALPGGLQRLADVHRLEVVWRPRRRPVLERVVREPPDAGPVDVDGEDLAVGLVVVRVRDGLRGHGGVVRREHQLLGVRTEPGVVRPAAVGAVHDAAKPGAVGVDHVHGEAAGAGIVPVGGERDPLAVGGPVAHGVRPGPLRQAPQATGLAVLGVHDVEVLVPGPPRPEHHPLAVRRGRRERVVPSAGGELLDRDAARVVLAAECHGHHVHLCPLAGEVRPDAGVDNPFPLPVPCRGERVAGEDFPAAAGAVGVDHEQPRQPDEGDPLAVGRERGVRAIDPEQRERLRRGALDALQQQRRVPAVAAPAAPVVPDARAVRRHERVEVVRARRHGTGHLQVGVRYAAAADIDDLDVAVVRARPPGRHRHEPRRARRRRRGERVEPRRGDALDGRRGHTGIARERERGAVHAVPAVAVAAVEEEGGLVGPGRPAAVADGQRPPRPVGGPEDVDVGVEVLHLAAPPVGARRRGGRPLPGRRHGGAEVGDAARGEAARGSGGQVRAVHGRPAPARGHGGLGRGDVHEVRAVGGQRRAVLERDGIPREQRRRRIGHLERLAAGAGGGGGDGGGVEVEGAVALGDEEEGVRGRREVAVVVDGGAVGEADLGGGGGGGERGEREREDVEGVAAAAQRGEDDGAGGGERGRGRGRGEEEEEEQGCGASHGARGERGGRRTAHWSGRSAAAAEADKSWFPAGEDARIWGDFHGCFWSIESSVATRQCLFHAVCK</sequence>
<dbReference type="EMBL" id="CAXIPR030000642">
    <property type="protein sequence ID" value="CAM0146601.1"/>
    <property type="molecule type" value="Genomic_DNA"/>
</dbReference>
<feature type="region of interest" description="Disordered" evidence="1">
    <location>
        <begin position="477"/>
        <end position="532"/>
    </location>
</feature>
<feature type="compositionally biased region" description="Basic and acidic residues" evidence="1">
    <location>
        <begin position="392"/>
        <end position="414"/>
    </location>
</feature>
<feature type="region of interest" description="Disordered" evidence="1">
    <location>
        <begin position="373"/>
        <end position="414"/>
    </location>
</feature>
<protein>
    <submittedName>
        <fullName evidence="2">Uncharacterized protein</fullName>
    </submittedName>
</protein>
<gene>
    <name evidence="2" type="ORF">URODEC1_LOCUS120159</name>
</gene>
<comment type="caution">
    <text evidence="2">The sequence shown here is derived from an EMBL/GenBank/DDBJ whole genome shotgun (WGS) entry which is preliminary data.</text>
</comment>
<evidence type="ECO:0000313" key="2">
    <source>
        <dbReference type="EMBL" id="CAM0146601.1"/>
    </source>
</evidence>
<feature type="compositionally biased region" description="Basic and acidic residues" evidence="1">
    <location>
        <begin position="624"/>
        <end position="633"/>
    </location>
</feature>
<keyword evidence="3" id="KW-1185">Reference proteome</keyword>
<feature type="compositionally biased region" description="Basic residues" evidence="1">
    <location>
        <begin position="374"/>
        <end position="391"/>
    </location>
</feature>
<organism evidence="2 3">
    <name type="scientific">Urochloa decumbens</name>
    <dbReference type="NCBI Taxonomy" id="240449"/>
    <lineage>
        <taxon>Eukaryota</taxon>
        <taxon>Viridiplantae</taxon>
        <taxon>Streptophyta</taxon>
        <taxon>Embryophyta</taxon>
        <taxon>Tracheophyta</taxon>
        <taxon>Spermatophyta</taxon>
        <taxon>Magnoliopsida</taxon>
        <taxon>Liliopsida</taxon>
        <taxon>Poales</taxon>
        <taxon>Poaceae</taxon>
        <taxon>PACMAD clade</taxon>
        <taxon>Panicoideae</taxon>
        <taxon>Panicodae</taxon>
        <taxon>Paniceae</taxon>
        <taxon>Melinidinae</taxon>
        <taxon>Urochloa</taxon>
    </lineage>
</organism>
<reference evidence="2" key="1">
    <citation type="submission" date="2024-10" db="EMBL/GenBank/DDBJ databases">
        <authorList>
            <person name="Ryan C."/>
        </authorList>
    </citation>
    <scope>NUCLEOTIDE SEQUENCE [LARGE SCALE GENOMIC DNA]</scope>
</reference>
<feature type="region of interest" description="Disordered" evidence="1">
    <location>
        <begin position="611"/>
        <end position="700"/>
    </location>
</feature>
<feature type="compositionally biased region" description="Basic residues" evidence="1">
    <location>
        <begin position="478"/>
        <end position="491"/>
    </location>
</feature>
<name>A0ABC9GZD8_9POAL</name>
<dbReference type="Proteomes" id="UP001497457">
    <property type="component" value="Unassembled WGS sequence"/>
</dbReference>
<feature type="compositionally biased region" description="Gly residues" evidence="1">
    <location>
        <begin position="611"/>
        <end position="623"/>
    </location>
</feature>
<evidence type="ECO:0000256" key="1">
    <source>
        <dbReference type="SAM" id="MobiDB-lite"/>
    </source>
</evidence>
<proteinExistence type="predicted"/>
<accession>A0ABC9GZD8</accession>
<feature type="region of interest" description="Disordered" evidence="1">
    <location>
        <begin position="436"/>
        <end position="456"/>
    </location>
</feature>
<evidence type="ECO:0000313" key="3">
    <source>
        <dbReference type="Proteomes" id="UP001497457"/>
    </source>
</evidence>